<reference evidence="3" key="1">
    <citation type="journal article" date="2019" name="Int. J. Syst. Evol. Microbiol.">
        <title>The Global Catalogue of Microorganisms (GCM) 10K type strain sequencing project: providing services to taxonomists for standard genome sequencing and annotation.</title>
        <authorList>
            <consortium name="The Broad Institute Genomics Platform"/>
            <consortium name="The Broad Institute Genome Sequencing Center for Infectious Disease"/>
            <person name="Wu L."/>
            <person name="Ma J."/>
        </authorList>
    </citation>
    <scope>NUCLEOTIDE SEQUENCE [LARGE SCALE GENOMIC DNA]</scope>
    <source>
        <strain evidence="3">JCM 12398</strain>
    </source>
</reference>
<proteinExistence type="predicted"/>
<feature type="transmembrane region" description="Helical" evidence="1">
    <location>
        <begin position="59"/>
        <end position="76"/>
    </location>
</feature>
<dbReference type="EMBL" id="BAAAKK010000001">
    <property type="protein sequence ID" value="GAA1417074.1"/>
    <property type="molecule type" value="Genomic_DNA"/>
</dbReference>
<dbReference type="RefSeq" id="WP_343916181.1">
    <property type="nucleotide sequence ID" value="NZ_BAAAKK010000001.1"/>
</dbReference>
<evidence type="ECO:0000313" key="3">
    <source>
        <dbReference type="Proteomes" id="UP001501266"/>
    </source>
</evidence>
<organism evidence="2 3">
    <name type="scientific">Agrococcus citreus</name>
    <dbReference type="NCBI Taxonomy" id="84643"/>
    <lineage>
        <taxon>Bacteria</taxon>
        <taxon>Bacillati</taxon>
        <taxon>Actinomycetota</taxon>
        <taxon>Actinomycetes</taxon>
        <taxon>Micrococcales</taxon>
        <taxon>Microbacteriaceae</taxon>
        <taxon>Agrococcus</taxon>
    </lineage>
</organism>
<evidence type="ECO:0000313" key="2">
    <source>
        <dbReference type="EMBL" id="GAA1417074.1"/>
    </source>
</evidence>
<name>A0ABP4JBT0_9MICO</name>
<keyword evidence="3" id="KW-1185">Reference proteome</keyword>
<protein>
    <submittedName>
        <fullName evidence="2">Uncharacterized protein</fullName>
    </submittedName>
</protein>
<accession>A0ABP4JBT0</accession>
<sequence>MPILVLVPMVMGAAIGLVARYLLPGRQWVGLFLNPTASAAAAGIVWTILGLTGMSSDNGWLWVASLAAALVVALVLPRVLPVRRERADAAYLAELTRASA</sequence>
<dbReference type="Proteomes" id="UP001501266">
    <property type="component" value="Unassembled WGS sequence"/>
</dbReference>
<keyword evidence="1" id="KW-0812">Transmembrane</keyword>
<feature type="transmembrane region" description="Helical" evidence="1">
    <location>
        <begin position="30"/>
        <end position="53"/>
    </location>
</feature>
<keyword evidence="1" id="KW-1133">Transmembrane helix</keyword>
<evidence type="ECO:0000256" key="1">
    <source>
        <dbReference type="SAM" id="Phobius"/>
    </source>
</evidence>
<comment type="caution">
    <text evidence="2">The sequence shown here is derived from an EMBL/GenBank/DDBJ whole genome shotgun (WGS) entry which is preliminary data.</text>
</comment>
<feature type="transmembrane region" description="Helical" evidence="1">
    <location>
        <begin position="6"/>
        <end position="23"/>
    </location>
</feature>
<gene>
    <name evidence="2" type="ORF">GCM10009640_00560</name>
</gene>
<keyword evidence="1" id="KW-0472">Membrane</keyword>